<dbReference type="GeneID" id="25411921"/>
<dbReference type="HOGENOM" id="CLU_023246_0_0_1"/>
<proteinExistence type="inferred from homology"/>
<dbReference type="AlphaFoldDB" id="A0A074WEX0"/>
<keyword evidence="4" id="KW-1185">Reference proteome</keyword>
<dbReference type="Proteomes" id="UP000027730">
    <property type="component" value="Unassembled WGS sequence"/>
</dbReference>
<dbReference type="PANTHER" id="PTHR11937">
    <property type="entry name" value="ACTIN"/>
    <property type="match status" value="1"/>
</dbReference>
<dbReference type="RefSeq" id="XP_013424312.1">
    <property type="nucleotide sequence ID" value="XM_013568858.1"/>
</dbReference>
<organism evidence="3 4">
    <name type="scientific">Aureobasidium namibiae CBS 147.97</name>
    <dbReference type="NCBI Taxonomy" id="1043004"/>
    <lineage>
        <taxon>Eukaryota</taxon>
        <taxon>Fungi</taxon>
        <taxon>Dikarya</taxon>
        <taxon>Ascomycota</taxon>
        <taxon>Pezizomycotina</taxon>
        <taxon>Dothideomycetes</taxon>
        <taxon>Dothideomycetidae</taxon>
        <taxon>Dothideales</taxon>
        <taxon>Saccotheciaceae</taxon>
        <taxon>Aureobasidium</taxon>
    </lineage>
</organism>
<protein>
    <submittedName>
        <fullName evidence="3">Actin-like ATPase domain-containing protein</fullName>
    </submittedName>
</protein>
<feature type="region of interest" description="Disordered" evidence="2">
    <location>
        <begin position="378"/>
        <end position="427"/>
    </location>
</feature>
<evidence type="ECO:0000313" key="4">
    <source>
        <dbReference type="Proteomes" id="UP000027730"/>
    </source>
</evidence>
<evidence type="ECO:0000313" key="3">
    <source>
        <dbReference type="EMBL" id="KEQ70094.1"/>
    </source>
</evidence>
<evidence type="ECO:0000256" key="1">
    <source>
        <dbReference type="RuleBase" id="RU000487"/>
    </source>
</evidence>
<dbReference type="STRING" id="1043004.A0A074WEX0"/>
<dbReference type="OrthoDB" id="337660at2759"/>
<dbReference type="EMBL" id="KL584718">
    <property type="protein sequence ID" value="KEQ70094.1"/>
    <property type="molecule type" value="Genomic_DNA"/>
</dbReference>
<accession>A0A074WEX0</accession>
<sequence length="491" mass="54402">MAAPDYFARKPSYNRSRSSLAVPGPSTPASPHTPLLTRSLSNQLASPGASYRTDDDTLLYQLDSRSFRAGFAGDSAPTCIIPFGPDQLRRLNDFTTTSTTLCAEHDWAKDWELWDLDIRNTNLGLIEDKIERAIRTAHTNYLMLDQRPRKVFLVLPSALPHPLVSLTLNVVFNAFQPATVQLWTPPILCAVSAGLRSALVIDIGWHETTVTALYEYRDVFRKTSSRAGRLLTRNMANTLSKHAPASDPLSFDIAEDIVTRMAWCRNSRDQHFADSITLPLGSSTSEVPFDCLADPVEEAFFSAPVPLEHIDDHDLPLHLLAYKCLLSLPLDVRAICVSRILITGDASDTPGFKPRLLREIEALVNAKGWDPVMNYGSATEKRQQKAQQQTIALPTRTKPPDGSDPHDQVDSQSDERSFARNAPQERDEVAEKLQREVLKRGVTVQGEVRGVETLGAWAGASLVASLKVDAAFEIKRDDFFKNGLSSLGHTF</sequence>
<comment type="similarity">
    <text evidence="1">Belongs to the actin family.</text>
</comment>
<dbReference type="Gene3D" id="3.90.640.10">
    <property type="entry name" value="Actin, Chain A, domain 4"/>
    <property type="match status" value="1"/>
</dbReference>
<dbReference type="Pfam" id="PF00022">
    <property type="entry name" value="Actin"/>
    <property type="match status" value="1"/>
</dbReference>
<feature type="compositionally biased region" description="Basic and acidic residues" evidence="2">
    <location>
        <begin position="398"/>
        <end position="427"/>
    </location>
</feature>
<dbReference type="InterPro" id="IPR004000">
    <property type="entry name" value="Actin"/>
</dbReference>
<evidence type="ECO:0000256" key="2">
    <source>
        <dbReference type="SAM" id="MobiDB-lite"/>
    </source>
</evidence>
<dbReference type="SUPFAM" id="SSF53067">
    <property type="entry name" value="Actin-like ATPase domain"/>
    <property type="match status" value="2"/>
</dbReference>
<dbReference type="InterPro" id="IPR043129">
    <property type="entry name" value="ATPase_NBD"/>
</dbReference>
<gene>
    <name evidence="3" type="ORF">M436DRAFT_54211</name>
</gene>
<dbReference type="SMART" id="SM00268">
    <property type="entry name" value="ACTIN"/>
    <property type="match status" value="1"/>
</dbReference>
<dbReference type="Gene3D" id="3.30.420.40">
    <property type="match status" value="2"/>
</dbReference>
<feature type="region of interest" description="Disordered" evidence="2">
    <location>
        <begin position="1"/>
        <end position="32"/>
    </location>
</feature>
<reference evidence="3 4" key="1">
    <citation type="journal article" date="2014" name="BMC Genomics">
        <title>Genome sequencing of four Aureobasidium pullulans varieties: biotechnological potential, stress tolerance, and description of new species.</title>
        <authorList>
            <person name="Gostin Ar C."/>
            <person name="Ohm R.A."/>
            <person name="Kogej T."/>
            <person name="Sonjak S."/>
            <person name="Turk M."/>
            <person name="Zajc J."/>
            <person name="Zalar P."/>
            <person name="Grube M."/>
            <person name="Sun H."/>
            <person name="Han J."/>
            <person name="Sharma A."/>
            <person name="Chiniquy J."/>
            <person name="Ngan C.Y."/>
            <person name="Lipzen A."/>
            <person name="Barry K."/>
            <person name="Grigoriev I.V."/>
            <person name="Gunde-Cimerman N."/>
        </authorList>
    </citation>
    <scope>NUCLEOTIDE SEQUENCE [LARGE SCALE GENOMIC DNA]</scope>
    <source>
        <strain evidence="3 4">CBS 147.97</strain>
    </source>
</reference>
<name>A0A074WEX0_9PEZI</name>